<dbReference type="Proteomes" id="UP000796761">
    <property type="component" value="Unassembled WGS sequence"/>
</dbReference>
<accession>A0A8K1FZC8</accession>
<dbReference type="AlphaFoldDB" id="A0A8K1FZC8"/>
<name>A0A8K1FZC8_9PASS</name>
<feature type="compositionally biased region" description="Basic and acidic residues" evidence="1">
    <location>
        <begin position="8"/>
        <end position="29"/>
    </location>
</feature>
<proteinExistence type="predicted"/>
<evidence type="ECO:0000313" key="3">
    <source>
        <dbReference type="Proteomes" id="UP000796761"/>
    </source>
</evidence>
<dbReference type="OrthoDB" id="9401116at2759"/>
<sequence>MRGFRAADSTEYRTDKVRSRDMEEMERGFKMSKQGSAEEKGDHGQVREASGKGFVLSLLRGDPQHSPENLHIGKNNEHKPNKYQTGTNSNEPKFPEIGFGAGELEDVWHFTEELAQGIAMAQRQGKCISHGHESMEKGTGPGSCCHVVTSSAAQEGLIVQELADGHVVVGAHDSQEIKFCCSAEKNKKDLSSTSCIGDVPGVPEGIVHGFGDSGADGGQVAEGQVEQEEEHGAVQVVATGHGTDGETVAQEGSQGDAQEEAEVQELQLLHVCQCQQEEVAEEAAVGHLLCLHMGTCSWIKDSDKLGQAALSQTCAIPCPAGVGVFGADPVINDVDFQGRIMNC</sequence>
<feature type="compositionally biased region" description="Basic and acidic residues" evidence="1">
    <location>
        <begin position="36"/>
        <end position="50"/>
    </location>
</feature>
<feature type="region of interest" description="Disordered" evidence="1">
    <location>
        <begin position="1"/>
        <end position="93"/>
    </location>
</feature>
<dbReference type="EMBL" id="SWJQ01001234">
    <property type="protein sequence ID" value="TRZ08826.1"/>
    <property type="molecule type" value="Genomic_DNA"/>
</dbReference>
<evidence type="ECO:0000313" key="2">
    <source>
        <dbReference type="EMBL" id="TRZ08826.1"/>
    </source>
</evidence>
<comment type="caution">
    <text evidence="2">The sequence shown here is derived from an EMBL/GenBank/DDBJ whole genome shotgun (WGS) entry which is preliminary data.</text>
</comment>
<keyword evidence="3" id="KW-1185">Reference proteome</keyword>
<organism evidence="2 3">
    <name type="scientific">Zosterops borbonicus</name>
    <dbReference type="NCBI Taxonomy" id="364589"/>
    <lineage>
        <taxon>Eukaryota</taxon>
        <taxon>Metazoa</taxon>
        <taxon>Chordata</taxon>
        <taxon>Craniata</taxon>
        <taxon>Vertebrata</taxon>
        <taxon>Euteleostomi</taxon>
        <taxon>Archelosauria</taxon>
        <taxon>Archosauria</taxon>
        <taxon>Dinosauria</taxon>
        <taxon>Saurischia</taxon>
        <taxon>Theropoda</taxon>
        <taxon>Coelurosauria</taxon>
        <taxon>Aves</taxon>
        <taxon>Neognathae</taxon>
        <taxon>Neoaves</taxon>
        <taxon>Telluraves</taxon>
        <taxon>Australaves</taxon>
        <taxon>Passeriformes</taxon>
        <taxon>Sylvioidea</taxon>
        <taxon>Zosteropidae</taxon>
        <taxon>Zosterops</taxon>
    </lineage>
</organism>
<gene>
    <name evidence="2" type="ORF">HGM15179_018283</name>
</gene>
<feature type="compositionally biased region" description="Polar residues" evidence="1">
    <location>
        <begin position="82"/>
        <end position="91"/>
    </location>
</feature>
<protein>
    <submittedName>
        <fullName evidence="2">Uncharacterized protein</fullName>
    </submittedName>
</protein>
<evidence type="ECO:0000256" key="1">
    <source>
        <dbReference type="SAM" id="MobiDB-lite"/>
    </source>
</evidence>
<reference evidence="2" key="1">
    <citation type="submission" date="2019-04" db="EMBL/GenBank/DDBJ databases">
        <title>Genome assembly of Zosterops borbonicus 15179.</title>
        <authorList>
            <person name="Leroy T."/>
            <person name="Anselmetti Y."/>
            <person name="Tilak M.-K."/>
            <person name="Nabholz B."/>
        </authorList>
    </citation>
    <scope>NUCLEOTIDE SEQUENCE</scope>
    <source>
        <strain evidence="2">HGM_15179</strain>
        <tissue evidence="2">Muscle</tissue>
    </source>
</reference>